<feature type="compositionally biased region" description="Basic and acidic residues" evidence="1">
    <location>
        <begin position="94"/>
        <end position="106"/>
    </location>
</feature>
<feature type="region of interest" description="Disordered" evidence="1">
    <location>
        <begin position="16"/>
        <end position="45"/>
    </location>
</feature>
<evidence type="ECO:0000256" key="1">
    <source>
        <dbReference type="SAM" id="MobiDB-lite"/>
    </source>
</evidence>
<gene>
    <name evidence="2" type="ORF">g.56513</name>
</gene>
<dbReference type="AlphaFoldDB" id="A0A2S2QDA9"/>
<name>A0A2S2QDA9_9HEMI</name>
<reference evidence="2" key="1">
    <citation type="submission" date="2018-04" db="EMBL/GenBank/DDBJ databases">
        <title>Transcriptome assembly of Sipha flava.</title>
        <authorList>
            <person name="Scully E.D."/>
            <person name="Geib S.M."/>
            <person name="Palmer N.A."/>
            <person name="Koch K."/>
            <person name="Bradshaw J."/>
            <person name="Heng-Moss T."/>
            <person name="Sarath G."/>
        </authorList>
    </citation>
    <scope>NUCLEOTIDE SEQUENCE</scope>
</reference>
<proteinExistence type="predicted"/>
<protein>
    <submittedName>
        <fullName evidence="2">Uncharacterized protein</fullName>
    </submittedName>
</protein>
<dbReference type="EMBL" id="GGMS01006521">
    <property type="protein sequence ID" value="MBY75724.1"/>
    <property type="molecule type" value="Transcribed_RNA"/>
</dbReference>
<organism evidence="2">
    <name type="scientific">Sipha flava</name>
    <name type="common">yellow sugarcane aphid</name>
    <dbReference type="NCBI Taxonomy" id="143950"/>
    <lineage>
        <taxon>Eukaryota</taxon>
        <taxon>Metazoa</taxon>
        <taxon>Ecdysozoa</taxon>
        <taxon>Arthropoda</taxon>
        <taxon>Hexapoda</taxon>
        <taxon>Insecta</taxon>
        <taxon>Pterygota</taxon>
        <taxon>Neoptera</taxon>
        <taxon>Paraneoptera</taxon>
        <taxon>Hemiptera</taxon>
        <taxon>Sternorrhyncha</taxon>
        <taxon>Aphidomorpha</taxon>
        <taxon>Aphidoidea</taxon>
        <taxon>Aphididae</taxon>
        <taxon>Sipha</taxon>
    </lineage>
</organism>
<evidence type="ECO:0000313" key="2">
    <source>
        <dbReference type="EMBL" id="MBY75724.1"/>
    </source>
</evidence>
<feature type="region of interest" description="Disordered" evidence="1">
    <location>
        <begin position="88"/>
        <end position="115"/>
    </location>
</feature>
<accession>A0A2S2QDA9</accession>
<sequence>MQKGGIRVLRVHHRVQRKTERKNTHLKTYRNSATTDLPEDGRTDHVGLTLTTAGRRDARAPVERAAAEYALGATECAGKIRFCSGRNIDGVGEGEGKARGKSRGGEEVSNNGSGW</sequence>